<dbReference type="Proteomes" id="UP000712600">
    <property type="component" value="Unassembled WGS sequence"/>
</dbReference>
<feature type="region of interest" description="Disordered" evidence="1">
    <location>
        <begin position="194"/>
        <end position="224"/>
    </location>
</feature>
<protein>
    <recommendedName>
        <fullName evidence="4">DUF287 domain-containing protein</fullName>
    </recommendedName>
</protein>
<feature type="region of interest" description="Disordered" evidence="1">
    <location>
        <begin position="1"/>
        <end position="67"/>
    </location>
</feature>
<evidence type="ECO:0000313" key="2">
    <source>
        <dbReference type="EMBL" id="KAF3590056.1"/>
    </source>
</evidence>
<gene>
    <name evidence="2" type="ORF">F2Q69_00029684</name>
</gene>
<evidence type="ECO:0000313" key="3">
    <source>
        <dbReference type="Proteomes" id="UP000712600"/>
    </source>
</evidence>
<feature type="compositionally biased region" description="Acidic residues" evidence="1">
    <location>
        <begin position="40"/>
        <end position="52"/>
    </location>
</feature>
<dbReference type="AlphaFoldDB" id="A0A8S9SBT1"/>
<accession>A0A8S9SBT1</accession>
<proteinExistence type="predicted"/>
<comment type="caution">
    <text evidence="2">The sequence shown here is derived from an EMBL/GenBank/DDBJ whole genome shotgun (WGS) entry which is preliminary data.</text>
</comment>
<feature type="compositionally biased region" description="Acidic residues" evidence="1">
    <location>
        <begin position="1"/>
        <end position="11"/>
    </location>
</feature>
<evidence type="ECO:0000256" key="1">
    <source>
        <dbReference type="SAM" id="MobiDB-lite"/>
    </source>
</evidence>
<sequence length="224" mass="25677">MEIAETDANPEIEERQVEKQEDEQKEEEHTLQEEEQKYEQEEEEEDEEEEDEQSKYSEETEATPEHVLAFETIPVLRNHYIKKVDDANHDCPRMCKMQYKNNDYAASITQVEALPAPAHKKKKKTPVETPSVETLGVSDLNGIESRLRKETQEGFNEHKSLVLTGMYVMNQKVDSLRDWLSHVEAEVKSLRETVEEVVGEPFGEQPDGEADGQPDAEAVGQPYG</sequence>
<organism evidence="2 3">
    <name type="scientific">Brassica cretica</name>
    <name type="common">Mustard</name>
    <dbReference type="NCBI Taxonomy" id="69181"/>
    <lineage>
        <taxon>Eukaryota</taxon>
        <taxon>Viridiplantae</taxon>
        <taxon>Streptophyta</taxon>
        <taxon>Embryophyta</taxon>
        <taxon>Tracheophyta</taxon>
        <taxon>Spermatophyta</taxon>
        <taxon>Magnoliopsida</taxon>
        <taxon>eudicotyledons</taxon>
        <taxon>Gunneridae</taxon>
        <taxon>Pentapetalae</taxon>
        <taxon>rosids</taxon>
        <taxon>malvids</taxon>
        <taxon>Brassicales</taxon>
        <taxon>Brassicaceae</taxon>
        <taxon>Brassiceae</taxon>
        <taxon>Brassica</taxon>
    </lineage>
</organism>
<name>A0A8S9SBT1_BRACR</name>
<reference evidence="2" key="1">
    <citation type="submission" date="2019-12" db="EMBL/GenBank/DDBJ databases">
        <title>Genome sequencing and annotation of Brassica cretica.</title>
        <authorList>
            <person name="Studholme D.J."/>
            <person name="Sarris P."/>
        </authorList>
    </citation>
    <scope>NUCLEOTIDE SEQUENCE</scope>
    <source>
        <strain evidence="2">PFS-109/04</strain>
        <tissue evidence="2">Leaf</tissue>
    </source>
</reference>
<evidence type="ECO:0008006" key="4">
    <source>
        <dbReference type="Google" id="ProtNLM"/>
    </source>
</evidence>
<dbReference type="EMBL" id="QGKX02000088">
    <property type="protein sequence ID" value="KAF3590056.1"/>
    <property type="molecule type" value="Genomic_DNA"/>
</dbReference>
<feature type="compositionally biased region" description="Basic and acidic residues" evidence="1">
    <location>
        <begin position="26"/>
        <end position="39"/>
    </location>
</feature>